<dbReference type="KEGG" id="gat:120821704"/>
<dbReference type="GeneTree" id="ENSGT00530000063480"/>
<dbReference type="PROSITE" id="PS50102">
    <property type="entry name" value="RRM"/>
    <property type="match status" value="1"/>
</dbReference>
<dbReference type="GO" id="GO:0070935">
    <property type="term" value="P:3'-UTR-mediated mRNA stabilization"/>
    <property type="evidence" value="ECO:0007669"/>
    <property type="project" value="TreeGrafter"/>
</dbReference>
<feature type="region of interest" description="Disordered" evidence="12">
    <location>
        <begin position="1"/>
        <end position="51"/>
    </location>
</feature>
<evidence type="ECO:0000313" key="14">
    <source>
        <dbReference type="Ensembl" id="ENSGACP00000019047.2"/>
    </source>
</evidence>
<dbReference type="InterPro" id="IPR000504">
    <property type="entry name" value="RRM_dom"/>
</dbReference>
<dbReference type="PANTHER" id="PTHR11176:SF10">
    <property type="entry name" value="PROTEIN BOULE-LIKE"/>
    <property type="match status" value="1"/>
</dbReference>
<evidence type="ECO:0000256" key="6">
    <source>
        <dbReference type="ARBA" id="ARBA00022871"/>
    </source>
</evidence>
<keyword evidence="7 11" id="KW-0694">RNA-binding</keyword>
<comment type="subunit">
    <text evidence="9">Interacts with DAZ1 and DAZL.</text>
</comment>
<evidence type="ECO:0000256" key="8">
    <source>
        <dbReference type="ARBA" id="ARBA00060279"/>
    </source>
</evidence>
<name>G3PN64_GASAC</name>
<evidence type="ECO:0000256" key="5">
    <source>
        <dbReference type="ARBA" id="ARBA00022845"/>
    </source>
</evidence>
<sequence length="347" mass="38473">MNVAMEAEKRSEFTPSCPSQSSSISSSHEALPPENDSPTRHCPRPGTASLRPGTVIPNRLFVGGIDLKVNESDLRHVFSQHGAVKEVKIVIDRTGMSKGYGFVTFETQDDALKILHDANGISFKDKKLSIGQAVRRQHAPGQMKCAHVTSLDCAAPRPISWGPAPADAAYSCHNGVTYFHWPNSGPPPHSWPVSPPSHHTHLPVDLPAPPMTLLGPHPPVYQQPAYHHHQYQWNVVQAPMLQNPVVYSQQSEYLAPAPPPLPVMEDTAPEFVEPAAPQVYPLYPPTADGMTPFVLQHHPRKNVMFRHARVHPKAKYRQFFPHEDHYYLPKAAEPPEASVLCAHQPLM</sequence>
<dbReference type="InterPro" id="IPR003954">
    <property type="entry name" value="RRM_euk-type"/>
</dbReference>
<dbReference type="InterPro" id="IPR035979">
    <property type="entry name" value="RBD_domain_sf"/>
</dbReference>
<dbReference type="eggNOG" id="KOG0118">
    <property type="taxonomic scope" value="Eukaryota"/>
</dbReference>
<reference evidence="14 15" key="1">
    <citation type="journal article" date="2021" name="G3 (Bethesda)">
        <title>Improved contiguity of the threespine stickleback genome using long-read sequencing.</title>
        <authorList>
            <person name="Nath S."/>
            <person name="Shaw D.E."/>
            <person name="White M.A."/>
        </authorList>
    </citation>
    <scope>NUCLEOTIDE SEQUENCE [LARGE SCALE GENOMIC DNA]</scope>
    <source>
        <strain evidence="14 15">Lake Benthic</strain>
    </source>
</reference>
<dbReference type="AlphaFoldDB" id="G3PN64"/>
<dbReference type="GO" id="GO:0008494">
    <property type="term" value="F:translation activator activity"/>
    <property type="evidence" value="ECO:0007669"/>
    <property type="project" value="TreeGrafter"/>
</dbReference>
<reference evidence="14" key="3">
    <citation type="submission" date="2025-09" db="UniProtKB">
        <authorList>
            <consortium name="Ensembl"/>
        </authorList>
    </citation>
    <scope>IDENTIFICATION</scope>
</reference>
<dbReference type="Ensembl" id="ENSGACT00000019085.2">
    <property type="protein sequence ID" value="ENSGACP00000019047.2"/>
    <property type="gene ID" value="ENSGACG00000014439.2"/>
</dbReference>
<evidence type="ECO:0000256" key="4">
    <source>
        <dbReference type="ARBA" id="ARBA00022782"/>
    </source>
</evidence>
<evidence type="ECO:0000313" key="15">
    <source>
        <dbReference type="Proteomes" id="UP000007635"/>
    </source>
</evidence>
<organism evidence="14 15">
    <name type="scientific">Gasterosteus aculeatus aculeatus</name>
    <name type="common">three-spined stickleback</name>
    <dbReference type="NCBI Taxonomy" id="481459"/>
    <lineage>
        <taxon>Eukaryota</taxon>
        <taxon>Metazoa</taxon>
        <taxon>Chordata</taxon>
        <taxon>Craniata</taxon>
        <taxon>Vertebrata</taxon>
        <taxon>Euteleostomi</taxon>
        <taxon>Actinopterygii</taxon>
        <taxon>Neopterygii</taxon>
        <taxon>Teleostei</taxon>
        <taxon>Neoteleostei</taxon>
        <taxon>Acanthomorphata</taxon>
        <taxon>Eupercaria</taxon>
        <taxon>Perciformes</taxon>
        <taxon>Cottioidei</taxon>
        <taxon>Gasterosteales</taxon>
        <taxon>Gasterosteidae</taxon>
        <taxon>Gasterosteus</taxon>
    </lineage>
</organism>
<dbReference type="OMA" id="MSCGTFY"/>
<feature type="compositionally biased region" description="Basic and acidic residues" evidence="12">
    <location>
        <begin position="1"/>
        <end position="12"/>
    </location>
</feature>
<keyword evidence="2" id="KW-0217">Developmental protein</keyword>
<evidence type="ECO:0000256" key="12">
    <source>
        <dbReference type="SAM" id="MobiDB-lite"/>
    </source>
</evidence>
<evidence type="ECO:0000256" key="11">
    <source>
        <dbReference type="PROSITE-ProRule" id="PRU00176"/>
    </source>
</evidence>
<comment type="function">
    <text evidence="8">Probable RNA-binding protein, which may be required during spermatogenesis. May act by binding to the 3'-UTR of mRNAs and regulating their translation.</text>
</comment>
<dbReference type="Proteomes" id="UP000007635">
    <property type="component" value="Chromosome I"/>
</dbReference>
<dbReference type="GeneID" id="120821704"/>
<evidence type="ECO:0000256" key="1">
    <source>
        <dbReference type="ARBA" id="ARBA00004496"/>
    </source>
</evidence>
<dbReference type="SMART" id="SM00360">
    <property type="entry name" value="RRM"/>
    <property type="match status" value="1"/>
</dbReference>
<evidence type="ECO:0000256" key="10">
    <source>
        <dbReference type="ARBA" id="ARBA00072848"/>
    </source>
</evidence>
<dbReference type="SMART" id="SM00361">
    <property type="entry name" value="RRM_1"/>
    <property type="match status" value="1"/>
</dbReference>
<dbReference type="InterPro" id="IPR012677">
    <property type="entry name" value="Nucleotide-bd_a/b_plait_sf"/>
</dbReference>
<reference evidence="14" key="2">
    <citation type="submission" date="2025-08" db="UniProtKB">
        <authorList>
            <consortium name="Ensembl"/>
        </authorList>
    </citation>
    <scope>IDENTIFICATION</scope>
</reference>
<dbReference type="GO" id="GO:0005737">
    <property type="term" value="C:cytoplasm"/>
    <property type="evidence" value="ECO:0007669"/>
    <property type="project" value="UniProtKB-SubCell"/>
</dbReference>
<dbReference type="PANTHER" id="PTHR11176">
    <property type="entry name" value="BOULE-RELATED"/>
    <property type="match status" value="1"/>
</dbReference>
<dbReference type="GO" id="GO:0051321">
    <property type="term" value="P:meiotic cell cycle"/>
    <property type="evidence" value="ECO:0007669"/>
    <property type="project" value="UniProtKB-ARBA"/>
</dbReference>
<dbReference type="SUPFAM" id="SSF54928">
    <property type="entry name" value="RNA-binding domain, RBD"/>
    <property type="match status" value="1"/>
</dbReference>
<dbReference type="InParanoid" id="G3PN64"/>
<evidence type="ECO:0000256" key="3">
    <source>
        <dbReference type="ARBA" id="ARBA00022490"/>
    </source>
</evidence>
<dbReference type="GO" id="GO:0007283">
    <property type="term" value="P:spermatogenesis"/>
    <property type="evidence" value="ECO:0007669"/>
    <property type="project" value="UniProtKB-KW"/>
</dbReference>
<dbReference type="Gene3D" id="3.30.70.330">
    <property type="match status" value="1"/>
</dbReference>
<dbReference type="GO" id="GO:0003730">
    <property type="term" value="F:mRNA 3'-UTR binding"/>
    <property type="evidence" value="ECO:0007669"/>
    <property type="project" value="TreeGrafter"/>
</dbReference>
<evidence type="ECO:0000256" key="7">
    <source>
        <dbReference type="ARBA" id="ARBA00022884"/>
    </source>
</evidence>
<evidence type="ECO:0000259" key="13">
    <source>
        <dbReference type="PROSITE" id="PS50102"/>
    </source>
</evidence>
<dbReference type="GO" id="GO:0030154">
    <property type="term" value="P:cell differentiation"/>
    <property type="evidence" value="ECO:0007669"/>
    <property type="project" value="UniProtKB-KW"/>
</dbReference>
<dbReference type="Pfam" id="PF00076">
    <property type="entry name" value="RRM_1"/>
    <property type="match status" value="1"/>
</dbReference>
<dbReference type="GO" id="GO:0045948">
    <property type="term" value="P:positive regulation of translational initiation"/>
    <property type="evidence" value="ECO:0007669"/>
    <property type="project" value="TreeGrafter"/>
</dbReference>
<keyword evidence="15" id="KW-1185">Reference proteome</keyword>
<dbReference type="Bgee" id="ENSGACG00000014439">
    <property type="expression patterns" value="Expressed in testis"/>
</dbReference>
<feature type="domain" description="RRM" evidence="13">
    <location>
        <begin position="58"/>
        <end position="135"/>
    </location>
</feature>
<proteinExistence type="predicted"/>
<keyword evidence="5" id="KW-0810">Translation regulation</keyword>
<evidence type="ECO:0000256" key="9">
    <source>
        <dbReference type="ARBA" id="ARBA00062241"/>
    </source>
</evidence>
<keyword evidence="3" id="KW-0963">Cytoplasm</keyword>
<feature type="compositionally biased region" description="Low complexity" evidence="12">
    <location>
        <begin position="16"/>
        <end position="27"/>
    </location>
</feature>
<dbReference type="STRING" id="69293.ENSGACP00000019047"/>
<keyword evidence="6" id="KW-0744">Spermatogenesis</keyword>
<evidence type="ECO:0000256" key="2">
    <source>
        <dbReference type="ARBA" id="ARBA00022473"/>
    </source>
</evidence>
<keyword evidence="4" id="KW-0221">Differentiation</keyword>
<comment type="subcellular location">
    <subcellularLocation>
        <location evidence="1">Cytoplasm</location>
    </subcellularLocation>
</comment>
<accession>G3PN64</accession>
<dbReference type="RefSeq" id="XP_040036558.1">
    <property type="nucleotide sequence ID" value="XM_040180624.1"/>
</dbReference>
<protein>
    <recommendedName>
        <fullName evidence="10">Protein boule-like</fullName>
    </recommendedName>
</protein>
<dbReference type="FunFam" id="3.30.70.330:FF:000167">
    <property type="entry name" value="protein boule-like isoform X1"/>
    <property type="match status" value="1"/>
</dbReference>